<dbReference type="GO" id="GO:0006352">
    <property type="term" value="P:DNA-templated transcription initiation"/>
    <property type="evidence" value="ECO:0007669"/>
    <property type="project" value="InterPro"/>
</dbReference>
<evidence type="ECO:0000256" key="1">
    <source>
        <dbReference type="ARBA" id="ARBA00010641"/>
    </source>
</evidence>
<dbReference type="RefSeq" id="WP_044218769.1">
    <property type="nucleotide sequence ID" value="NZ_JRYR02000001.1"/>
</dbReference>
<dbReference type="InterPro" id="IPR036388">
    <property type="entry name" value="WH-like_DNA-bd_sf"/>
</dbReference>
<keyword evidence="2 6" id="KW-0805">Transcription regulation</keyword>
<comment type="caution">
    <text evidence="9">The sequence shown here is derived from an EMBL/GenBank/DDBJ whole genome shotgun (WGS) entry which is preliminary data.</text>
</comment>
<evidence type="ECO:0000256" key="6">
    <source>
        <dbReference type="RuleBase" id="RU000716"/>
    </source>
</evidence>
<dbReference type="InterPro" id="IPR013324">
    <property type="entry name" value="RNA_pol_sigma_r3/r4-like"/>
</dbReference>
<keyword evidence="5 6" id="KW-0804">Transcription</keyword>
<dbReference type="OrthoDB" id="1027298at2"/>
<reference evidence="9 10" key="1">
    <citation type="journal article" date="2012" name="Int. J. Syst. Evol. Microbiol.">
        <title>Flammeovirga pacifica sp. nov., isolated from deep-sea sediment.</title>
        <authorList>
            <person name="Xu H."/>
            <person name="Fu Y."/>
            <person name="Yang N."/>
            <person name="Ding Z."/>
            <person name="Lai Q."/>
            <person name="Zeng R."/>
        </authorList>
    </citation>
    <scope>NUCLEOTIDE SEQUENCE [LARGE SCALE GENOMIC DNA]</scope>
    <source>
        <strain evidence="10">DSM 24597 / LMG 26175 / WPAGA1</strain>
    </source>
</reference>
<dbReference type="PROSITE" id="PS01063">
    <property type="entry name" value="SIGMA70_ECF"/>
    <property type="match status" value="1"/>
</dbReference>
<evidence type="ECO:0000256" key="2">
    <source>
        <dbReference type="ARBA" id="ARBA00023015"/>
    </source>
</evidence>
<dbReference type="InterPro" id="IPR013325">
    <property type="entry name" value="RNA_pol_sigma_r2"/>
</dbReference>
<evidence type="ECO:0000256" key="4">
    <source>
        <dbReference type="ARBA" id="ARBA00023125"/>
    </source>
</evidence>
<dbReference type="Gene3D" id="1.10.1740.10">
    <property type="match status" value="1"/>
</dbReference>
<evidence type="ECO:0000256" key="5">
    <source>
        <dbReference type="ARBA" id="ARBA00023163"/>
    </source>
</evidence>
<dbReference type="Pfam" id="PF08281">
    <property type="entry name" value="Sigma70_r4_2"/>
    <property type="match status" value="1"/>
</dbReference>
<gene>
    <name evidence="9" type="ORF">NH26_06585</name>
</gene>
<comment type="similarity">
    <text evidence="1 6">Belongs to the sigma-70 factor family. ECF subfamily.</text>
</comment>
<dbReference type="AlphaFoldDB" id="A0A1S1YYF2"/>
<dbReference type="Proteomes" id="UP000179797">
    <property type="component" value="Unassembled WGS sequence"/>
</dbReference>
<sequence>MESIYIKKVLEGDTQSFQHLVNNYKEEGFSVAFSIVKNQYLAEEVLQESFIKAFEKLDQFKEKSSFKTWFIRIVINESLQKVRKVLPEEYKDFDLDKESEVNKALEEMNLEDQRNIISDVFETLTPNESLALDLYHLKEYSIKEIEDVTDWKSSKVKMLLSRGRKNFYNKLLSVFKIDKKSIL</sequence>
<dbReference type="PANTHER" id="PTHR43133">
    <property type="entry name" value="RNA POLYMERASE ECF-TYPE SIGMA FACTO"/>
    <property type="match status" value="1"/>
</dbReference>
<dbReference type="STRING" id="915059.NH26_06585"/>
<dbReference type="Pfam" id="PF04542">
    <property type="entry name" value="Sigma70_r2"/>
    <property type="match status" value="1"/>
</dbReference>
<protein>
    <recommendedName>
        <fullName evidence="6">RNA polymerase sigma factor</fullName>
    </recommendedName>
</protein>
<evidence type="ECO:0000256" key="3">
    <source>
        <dbReference type="ARBA" id="ARBA00023082"/>
    </source>
</evidence>
<accession>A0A1S1YYF2</accession>
<dbReference type="InterPro" id="IPR039425">
    <property type="entry name" value="RNA_pol_sigma-70-like"/>
</dbReference>
<dbReference type="InterPro" id="IPR014284">
    <property type="entry name" value="RNA_pol_sigma-70_dom"/>
</dbReference>
<organism evidence="9 10">
    <name type="scientific">Flammeovirga pacifica</name>
    <dbReference type="NCBI Taxonomy" id="915059"/>
    <lineage>
        <taxon>Bacteria</taxon>
        <taxon>Pseudomonadati</taxon>
        <taxon>Bacteroidota</taxon>
        <taxon>Cytophagia</taxon>
        <taxon>Cytophagales</taxon>
        <taxon>Flammeovirgaceae</taxon>
        <taxon>Flammeovirga</taxon>
    </lineage>
</organism>
<feature type="domain" description="RNA polymerase sigma factor 70 region 4 type 2" evidence="8">
    <location>
        <begin position="116"/>
        <end position="165"/>
    </location>
</feature>
<feature type="domain" description="RNA polymerase sigma-70 region 2" evidence="7">
    <location>
        <begin position="21"/>
        <end position="84"/>
    </location>
</feature>
<keyword evidence="4 6" id="KW-0238">DNA-binding</keyword>
<dbReference type="InterPro" id="IPR000838">
    <property type="entry name" value="RNA_pol_sigma70_ECF_CS"/>
</dbReference>
<dbReference type="Gene3D" id="1.10.10.10">
    <property type="entry name" value="Winged helix-like DNA-binding domain superfamily/Winged helix DNA-binding domain"/>
    <property type="match status" value="1"/>
</dbReference>
<dbReference type="PANTHER" id="PTHR43133:SF60">
    <property type="entry name" value="RNA POLYMERASE SIGMA FACTOR SIGV"/>
    <property type="match status" value="1"/>
</dbReference>
<name>A0A1S1YYF2_FLAPC</name>
<dbReference type="GO" id="GO:0003677">
    <property type="term" value="F:DNA binding"/>
    <property type="evidence" value="ECO:0007669"/>
    <property type="project" value="UniProtKB-KW"/>
</dbReference>
<dbReference type="InterPro" id="IPR013249">
    <property type="entry name" value="RNA_pol_sigma70_r4_t2"/>
</dbReference>
<keyword evidence="3 6" id="KW-0731">Sigma factor</keyword>
<dbReference type="EMBL" id="JRYR02000001">
    <property type="protein sequence ID" value="OHX66039.1"/>
    <property type="molecule type" value="Genomic_DNA"/>
</dbReference>
<dbReference type="NCBIfam" id="TIGR02937">
    <property type="entry name" value="sigma70-ECF"/>
    <property type="match status" value="1"/>
</dbReference>
<proteinExistence type="inferred from homology"/>
<evidence type="ECO:0000313" key="10">
    <source>
        <dbReference type="Proteomes" id="UP000179797"/>
    </source>
</evidence>
<keyword evidence="10" id="KW-1185">Reference proteome</keyword>
<evidence type="ECO:0000259" key="7">
    <source>
        <dbReference type="Pfam" id="PF04542"/>
    </source>
</evidence>
<dbReference type="SUPFAM" id="SSF88659">
    <property type="entry name" value="Sigma3 and sigma4 domains of RNA polymerase sigma factors"/>
    <property type="match status" value="1"/>
</dbReference>
<evidence type="ECO:0000259" key="8">
    <source>
        <dbReference type="Pfam" id="PF08281"/>
    </source>
</evidence>
<dbReference type="GO" id="GO:0016987">
    <property type="term" value="F:sigma factor activity"/>
    <property type="evidence" value="ECO:0007669"/>
    <property type="project" value="UniProtKB-KW"/>
</dbReference>
<dbReference type="SUPFAM" id="SSF88946">
    <property type="entry name" value="Sigma2 domain of RNA polymerase sigma factors"/>
    <property type="match status" value="1"/>
</dbReference>
<dbReference type="InterPro" id="IPR007627">
    <property type="entry name" value="RNA_pol_sigma70_r2"/>
</dbReference>
<evidence type="ECO:0000313" key="9">
    <source>
        <dbReference type="EMBL" id="OHX66039.1"/>
    </source>
</evidence>